<dbReference type="InterPro" id="IPR050597">
    <property type="entry name" value="Cytochrome_c_Oxidase_Subunit"/>
</dbReference>
<dbReference type="SUPFAM" id="SSF46626">
    <property type="entry name" value="Cytochrome c"/>
    <property type="match status" value="2"/>
</dbReference>
<dbReference type="InterPro" id="IPR024167">
    <property type="entry name" value="Cytochrome_c4-like"/>
</dbReference>
<dbReference type="InterPro" id="IPR036909">
    <property type="entry name" value="Cyt_c-like_dom_sf"/>
</dbReference>
<dbReference type="PIRSF" id="PIRSF000005">
    <property type="entry name" value="Cytochrome_c4"/>
    <property type="match status" value="1"/>
</dbReference>
<keyword evidence="4 9" id="KW-0479">Metal-binding</keyword>
<keyword evidence="3 8" id="KW-0349">Heme</keyword>
<evidence type="ECO:0000256" key="1">
    <source>
        <dbReference type="ARBA" id="ARBA00004418"/>
    </source>
</evidence>
<dbReference type="PANTHER" id="PTHR33751:SF9">
    <property type="entry name" value="CYTOCHROME C4"/>
    <property type="match status" value="1"/>
</dbReference>
<keyword evidence="6" id="KW-0249">Electron transport</keyword>
<dbReference type="EMBL" id="BMQL01000016">
    <property type="protein sequence ID" value="GGR14016.1"/>
    <property type="molecule type" value="Genomic_DNA"/>
</dbReference>
<accession>A0A918CB90</accession>
<gene>
    <name evidence="11" type="ORF">GCM10008957_28560</name>
</gene>
<keyword evidence="5" id="KW-0574">Periplasm</keyword>
<feature type="domain" description="Cytochrome c" evidence="10">
    <location>
        <begin position="145"/>
        <end position="237"/>
    </location>
</feature>
<feature type="domain" description="Cytochrome c" evidence="10">
    <location>
        <begin position="55"/>
        <end position="134"/>
    </location>
</feature>
<reference evidence="11" key="1">
    <citation type="journal article" date="2014" name="Int. J. Syst. Evol. Microbiol.">
        <title>Complete genome sequence of Corynebacterium casei LMG S-19264T (=DSM 44701T), isolated from a smear-ripened cheese.</title>
        <authorList>
            <consortium name="US DOE Joint Genome Institute (JGI-PGF)"/>
            <person name="Walter F."/>
            <person name="Albersmeier A."/>
            <person name="Kalinowski J."/>
            <person name="Ruckert C."/>
        </authorList>
    </citation>
    <scope>NUCLEOTIDE SEQUENCE</scope>
    <source>
        <strain evidence="11">JCM 31311</strain>
    </source>
</reference>
<dbReference type="GO" id="GO:0042597">
    <property type="term" value="C:periplasmic space"/>
    <property type="evidence" value="ECO:0007669"/>
    <property type="project" value="UniProtKB-SubCell"/>
</dbReference>
<feature type="binding site" description="covalent" evidence="8">
    <location>
        <position position="71"/>
    </location>
    <ligand>
        <name>heme c</name>
        <dbReference type="ChEBI" id="CHEBI:61717"/>
        <label>1</label>
    </ligand>
</feature>
<feature type="binding site" description="covalent" evidence="8">
    <location>
        <position position="68"/>
    </location>
    <ligand>
        <name>heme c</name>
        <dbReference type="ChEBI" id="CHEBI:61717"/>
        <label>1</label>
    </ligand>
</feature>
<keyword evidence="12" id="KW-1185">Reference proteome</keyword>
<evidence type="ECO:0000256" key="8">
    <source>
        <dbReference type="PIRSR" id="PIRSR000005-1"/>
    </source>
</evidence>
<evidence type="ECO:0000313" key="12">
    <source>
        <dbReference type="Proteomes" id="UP000603865"/>
    </source>
</evidence>
<evidence type="ECO:0000256" key="5">
    <source>
        <dbReference type="ARBA" id="ARBA00022764"/>
    </source>
</evidence>
<comment type="PTM">
    <text evidence="8">Binds 2 heme c groups covalently per subunit.</text>
</comment>
<evidence type="ECO:0000256" key="9">
    <source>
        <dbReference type="PIRSR" id="PIRSR000005-2"/>
    </source>
</evidence>
<sequence length="237" mass="24409">MKANQKTWAGLAFGGLFAVMTTGLILSASVSAQGNTSAAPAGSMPTLDPSKLPEGVASRGARTYQATCTGCHGVVGASTQAMFPRLAGQHATYLTEQLLILRAGIRPSQIMNRVAAKLSDQNISDLAAYLSAQKVGDAWTGQNAALAGEGAKIFGGGAPERGVIACAVCHGGQGLGVNSLSIAVVRHQSPGYATDVMHEFQKLGTTGTPQSTAMYLEMKPLSDHEIDALSAYLSTMP</sequence>
<feature type="binding site" description="axial binding residue" evidence="9">
    <location>
        <position position="72"/>
    </location>
    <ligand>
        <name>heme c</name>
        <dbReference type="ChEBI" id="CHEBI:61717"/>
        <label>1</label>
    </ligand>
    <ligandPart>
        <name>Fe</name>
        <dbReference type="ChEBI" id="CHEBI:18248"/>
    </ligandPart>
</feature>
<dbReference type="PROSITE" id="PS51007">
    <property type="entry name" value="CYTC"/>
    <property type="match status" value="2"/>
</dbReference>
<feature type="binding site" description="axial binding residue" evidence="9">
    <location>
        <position position="111"/>
    </location>
    <ligand>
        <name>heme c</name>
        <dbReference type="ChEBI" id="CHEBI:61717"/>
        <label>1</label>
    </ligand>
    <ligandPart>
        <name>Fe</name>
        <dbReference type="ChEBI" id="CHEBI:18248"/>
    </ligandPart>
</feature>
<proteinExistence type="predicted"/>
<protein>
    <submittedName>
        <fullName evidence="11">Cytochrome c</fullName>
    </submittedName>
</protein>
<name>A0A918CB90_9DEIO</name>
<dbReference type="Pfam" id="PF00034">
    <property type="entry name" value="Cytochrom_C"/>
    <property type="match status" value="2"/>
</dbReference>
<keyword evidence="2" id="KW-0813">Transport</keyword>
<evidence type="ECO:0000256" key="6">
    <source>
        <dbReference type="ARBA" id="ARBA00022982"/>
    </source>
</evidence>
<feature type="binding site" description="axial binding residue" evidence="9">
    <location>
        <position position="170"/>
    </location>
    <ligand>
        <name>heme c</name>
        <dbReference type="ChEBI" id="CHEBI:61717"/>
        <label>2</label>
    </ligand>
    <ligandPart>
        <name>Fe</name>
        <dbReference type="ChEBI" id="CHEBI:18248"/>
    </ligandPart>
</feature>
<dbReference type="GO" id="GO:0009055">
    <property type="term" value="F:electron transfer activity"/>
    <property type="evidence" value="ECO:0007669"/>
    <property type="project" value="InterPro"/>
</dbReference>
<evidence type="ECO:0000313" key="11">
    <source>
        <dbReference type="EMBL" id="GGR14016.1"/>
    </source>
</evidence>
<comment type="subcellular location">
    <subcellularLocation>
        <location evidence="1">Periplasm</location>
    </subcellularLocation>
</comment>
<organism evidence="11 12">
    <name type="scientific">Deinococcus ruber</name>
    <dbReference type="NCBI Taxonomy" id="1848197"/>
    <lineage>
        <taxon>Bacteria</taxon>
        <taxon>Thermotogati</taxon>
        <taxon>Deinococcota</taxon>
        <taxon>Deinococci</taxon>
        <taxon>Deinococcales</taxon>
        <taxon>Deinococcaceae</taxon>
        <taxon>Deinococcus</taxon>
    </lineage>
</organism>
<feature type="binding site" description="covalent" evidence="8">
    <location>
        <position position="169"/>
    </location>
    <ligand>
        <name>heme c</name>
        <dbReference type="ChEBI" id="CHEBI:61717"/>
        <label>2</label>
    </ligand>
</feature>
<evidence type="ECO:0000256" key="3">
    <source>
        <dbReference type="ARBA" id="ARBA00022617"/>
    </source>
</evidence>
<dbReference type="Gene3D" id="1.10.760.10">
    <property type="entry name" value="Cytochrome c-like domain"/>
    <property type="match status" value="2"/>
</dbReference>
<dbReference type="PANTHER" id="PTHR33751">
    <property type="entry name" value="CBB3-TYPE CYTOCHROME C OXIDASE SUBUNIT FIXP"/>
    <property type="match status" value="1"/>
</dbReference>
<dbReference type="AlphaFoldDB" id="A0A918CB90"/>
<keyword evidence="7 9" id="KW-0408">Iron</keyword>
<dbReference type="GO" id="GO:0020037">
    <property type="term" value="F:heme binding"/>
    <property type="evidence" value="ECO:0007669"/>
    <property type="project" value="InterPro"/>
</dbReference>
<reference evidence="11" key="2">
    <citation type="submission" date="2020-09" db="EMBL/GenBank/DDBJ databases">
        <authorList>
            <person name="Sun Q."/>
            <person name="Ohkuma M."/>
        </authorList>
    </citation>
    <scope>NUCLEOTIDE SEQUENCE</scope>
    <source>
        <strain evidence="11">JCM 31311</strain>
    </source>
</reference>
<dbReference type="RefSeq" id="WP_189091191.1">
    <property type="nucleotide sequence ID" value="NZ_BMQL01000016.1"/>
</dbReference>
<dbReference type="Proteomes" id="UP000603865">
    <property type="component" value="Unassembled WGS sequence"/>
</dbReference>
<evidence type="ECO:0000259" key="10">
    <source>
        <dbReference type="PROSITE" id="PS51007"/>
    </source>
</evidence>
<evidence type="ECO:0000256" key="7">
    <source>
        <dbReference type="ARBA" id="ARBA00023004"/>
    </source>
</evidence>
<feature type="binding site" description="axial binding residue" evidence="9">
    <location>
        <position position="214"/>
    </location>
    <ligand>
        <name>heme c</name>
        <dbReference type="ChEBI" id="CHEBI:61717"/>
        <label>2</label>
    </ligand>
    <ligandPart>
        <name>Fe</name>
        <dbReference type="ChEBI" id="CHEBI:18248"/>
    </ligandPart>
</feature>
<comment type="caution">
    <text evidence="11">The sequence shown here is derived from an EMBL/GenBank/DDBJ whole genome shotgun (WGS) entry which is preliminary data.</text>
</comment>
<dbReference type="InterPro" id="IPR009056">
    <property type="entry name" value="Cyt_c-like_dom"/>
</dbReference>
<evidence type="ECO:0000256" key="2">
    <source>
        <dbReference type="ARBA" id="ARBA00022448"/>
    </source>
</evidence>
<dbReference type="GO" id="GO:0005506">
    <property type="term" value="F:iron ion binding"/>
    <property type="evidence" value="ECO:0007669"/>
    <property type="project" value="InterPro"/>
</dbReference>
<feature type="binding site" description="covalent" evidence="8">
    <location>
        <position position="166"/>
    </location>
    <ligand>
        <name>heme c</name>
        <dbReference type="ChEBI" id="CHEBI:61717"/>
        <label>2</label>
    </ligand>
</feature>
<evidence type="ECO:0000256" key="4">
    <source>
        <dbReference type="ARBA" id="ARBA00022723"/>
    </source>
</evidence>